<sequence length="125" mass="14273">MNMYYPTRTVESFNLSKNDYMSLGPTPASEPCVQIGEDISLSIAECKIYMDQLLRRLGNPPDGCNFFLLKNYHDFGTYYEAAVCYDPENEQALDYALKAEAGDDRWDELARQQIIEKGIVKAKRA</sequence>
<evidence type="ECO:0000313" key="1">
    <source>
        <dbReference type="EMBL" id="GGA92545.1"/>
    </source>
</evidence>
<reference evidence="1" key="1">
    <citation type="journal article" date="2014" name="Int. J. Syst. Evol. Microbiol.">
        <title>Complete genome sequence of Corynebacterium casei LMG S-19264T (=DSM 44701T), isolated from a smear-ripened cheese.</title>
        <authorList>
            <consortium name="US DOE Joint Genome Institute (JGI-PGF)"/>
            <person name="Walter F."/>
            <person name="Albersmeier A."/>
            <person name="Kalinowski J."/>
            <person name="Ruckert C."/>
        </authorList>
    </citation>
    <scope>NUCLEOTIDE SEQUENCE</scope>
    <source>
        <strain evidence="1">CGMCC 1.15448</strain>
    </source>
</reference>
<accession>A0A8J2XS51</accession>
<reference evidence="1" key="2">
    <citation type="submission" date="2020-09" db="EMBL/GenBank/DDBJ databases">
        <authorList>
            <person name="Sun Q."/>
            <person name="Zhou Y."/>
        </authorList>
    </citation>
    <scope>NUCLEOTIDE SEQUENCE</scope>
    <source>
        <strain evidence="1">CGMCC 1.15448</strain>
    </source>
</reference>
<proteinExistence type="predicted"/>
<organism evidence="1 2">
    <name type="scientific">Puia dinghuensis</name>
    <dbReference type="NCBI Taxonomy" id="1792502"/>
    <lineage>
        <taxon>Bacteria</taxon>
        <taxon>Pseudomonadati</taxon>
        <taxon>Bacteroidota</taxon>
        <taxon>Chitinophagia</taxon>
        <taxon>Chitinophagales</taxon>
        <taxon>Chitinophagaceae</taxon>
        <taxon>Puia</taxon>
    </lineage>
</organism>
<dbReference type="AlphaFoldDB" id="A0A8J2XS51"/>
<gene>
    <name evidence="1" type="ORF">GCM10011511_14900</name>
</gene>
<evidence type="ECO:0000313" key="2">
    <source>
        <dbReference type="Proteomes" id="UP000607559"/>
    </source>
</evidence>
<dbReference type="EMBL" id="BMJC01000001">
    <property type="protein sequence ID" value="GGA92545.1"/>
    <property type="molecule type" value="Genomic_DNA"/>
</dbReference>
<name>A0A8J2XS51_9BACT</name>
<keyword evidence="2" id="KW-1185">Reference proteome</keyword>
<dbReference type="Proteomes" id="UP000607559">
    <property type="component" value="Unassembled WGS sequence"/>
</dbReference>
<protein>
    <submittedName>
        <fullName evidence="1">Uncharacterized protein</fullName>
    </submittedName>
</protein>
<comment type="caution">
    <text evidence="1">The sequence shown here is derived from an EMBL/GenBank/DDBJ whole genome shotgun (WGS) entry which is preliminary data.</text>
</comment>